<evidence type="ECO:0000256" key="1">
    <source>
        <dbReference type="SAM" id="Phobius"/>
    </source>
</evidence>
<keyword evidence="1" id="KW-0812">Transmembrane</keyword>
<comment type="caution">
    <text evidence="2">The sequence shown here is derived from an EMBL/GenBank/DDBJ whole genome shotgun (WGS) entry which is preliminary data.</text>
</comment>
<feature type="transmembrane region" description="Helical" evidence="1">
    <location>
        <begin position="37"/>
        <end position="56"/>
    </location>
</feature>
<feature type="transmembrane region" description="Helical" evidence="1">
    <location>
        <begin position="9"/>
        <end position="31"/>
    </location>
</feature>
<sequence length="147" mass="17774">MKKSVTHKICIFTFIISFFLYLFRQFLIFIYNSYFQGYIFERVIFFIFFFSTFLILQSKQKFISNKHIVFSTPFIFATNYIRACYANLNCTTNETDFNAKFVLKEIVAIESRSVFQIYKKLNFIERQVLDFSKISWTGKISWYISTR</sequence>
<organism evidence="2 3">
    <name type="scientific">Flavobacterium branchiophilum</name>
    <dbReference type="NCBI Taxonomy" id="55197"/>
    <lineage>
        <taxon>Bacteria</taxon>
        <taxon>Pseudomonadati</taxon>
        <taxon>Bacteroidota</taxon>
        <taxon>Flavobacteriia</taxon>
        <taxon>Flavobacteriales</taxon>
        <taxon>Flavobacteriaceae</taxon>
        <taxon>Flavobacterium</taxon>
    </lineage>
</organism>
<protein>
    <recommendedName>
        <fullName evidence="4">Transmembrane protein</fullName>
    </recommendedName>
</protein>
<dbReference type="EMBL" id="PCMW01000110">
    <property type="protein sequence ID" value="PDS22190.1"/>
    <property type="molecule type" value="Genomic_DNA"/>
</dbReference>
<reference evidence="2 3" key="1">
    <citation type="submission" date="2017-09" db="EMBL/GenBank/DDBJ databases">
        <title>Whole genomes of Flavobacteriaceae.</title>
        <authorList>
            <person name="Stine C."/>
            <person name="Li C."/>
            <person name="Tadesse D."/>
        </authorList>
    </citation>
    <scope>NUCLEOTIDE SEQUENCE [LARGE SCALE GENOMIC DNA]</scope>
    <source>
        <strain evidence="2 3">ATCC 35036</strain>
    </source>
</reference>
<gene>
    <name evidence="2" type="ORF">B0A77_14025</name>
</gene>
<evidence type="ECO:0000313" key="3">
    <source>
        <dbReference type="Proteomes" id="UP000220828"/>
    </source>
</evidence>
<proteinExistence type="predicted"/>
<evidence type="ECO:0008006" key="4">
    <source>
        <dbReference type="Google" id="ProtNLM"/>
    </source>
</evidence>
<name>A0A2H3KS64_9FLAO</name>
<evidence type="ECO:0000313" key="2">
    <source>
        <dbReference type="EMBL" id="PDS22190.1"/>
    </source>
</evidence>
<dbReference type="Proteomes" id="UP000220828">
    <property type="component" value="Unassembled WGS sequence"/>
</dbReference>
<keyword evidence="1" id="KW-1133">Transmembrane helix</keyword>
<accession>A0A2H3KS64</accession>
<dbReference type="AlphaFoldDB" id="A0A2H3KS64"/>
<keyword evidence="1" id="KW-0472">Membrane</keyword>